<organism evidence="2">
    <name type="scientific">Myoviridae sp. cti9m5</name>
    <dbReference type="NCBI Taxonomy" id="2827613"/>
    <lineage>
        <taxon>Viruses</taxon>
        <taxon>Duplodnaviria</taxon>
        <taxon>Heunggongvirae</taxon>
        <taxon>Uroviricota</taxon>
        <taxon>Caudoviricetes</taxon>
    </lineage>
</organism>
<protein>
    <recommendedName>
        <fullName evidence="1">DUF551 domain-containing protein</fullName>
    </recommendedName>
</protein>
<name>A0A8S5LNV1_9CAUD</name>
<proteinExistence type="predicted"/>
<dbReference type="Pfam" id="PF04448">
    <property type="entry name" value="DUF551"/>
    <property type="match status" value="1"/>
</dbReference>
<evidence type="ECO:0000313" key="2">
    <source>
        <dbReference type="EMBL" id="DAD71700.1"/>
    </source>
</evidence>
<sequence>MRIHRATQQEAHQLSRFLFMIEYIKENAAIPNMEDEENEELLLQISGAELFEGLSANKDDFVSEKTNYFIRQALKQIFDEYETSHHLRTSMNLEALLDPDNQVVDLEKSYLDFHPRFKNMGWISVKERLPELNKEVLVAWSNGSVGIARHIKDEFEPTEWDTYGSHVNITHWQPLPEPIQNSTDE</sequence>
<dbReference type="InterPro" id="IPR007539">
    <property type="entry name" value="DUF551"/>
</dbReference>
<feature type="domain" description="DUF551" evidence="1">
    <location>
        <begin position="121"/>
        <end position="178"/>
    </location>
</feature>
<reference evidence="2" key="1">
    <citation type="journal article" date="2021" name="Proc. Natl. Acad. Sci. U.S.A.">
        <title>A Catalog of Tens of Thousands of Viruses from Human Metagenomes Reveals Hidden Associations with Chronic Diseases.</title>
        <authorList>
            <person name="Tisza M.J."/>
            <person name="Buck C.B."/>
        </authorList>
    </citation>
    <scope>NUCLEOTIDE SEQUENCE</scope>
    <source>
        <strain evidence="2">Cti9m5</strain>
    </source>
</reference>
<accession>A0A8S5LNV1</accession>
<dbReference type="EMBL" id="BK015886">
    <property type="protein sequence ID" value="DAD71700.1"/>
    <property type="molecule type" value="Genomic_DNA"/>
</dbReference>
<evidence type="ECO:0000259" key="1">
    <source>
        <dbReference type="Pfam" id="PF04448"/>
    </source>
</evidence>